<accession>A0ABX9LYR4</accession>
<comment type="caution">
    <text evidence="1">The sequence shown here is derived from an EMBL/GenBank/DDBJ whole genome shotgun (WGS) entry which is preliminary data.</text>
</comment>
<evidence type="ECO:0000313" key="2">
    <source>
        <dbReference type="Proteomes" id="UP000285569"/>
    </source>
</evidence>
<evidence type="ECO:0000313" key="1">
    <source>
        <dbReference type="EMBL" id="RHX78047.1"/>
    </source>
</evidence>
<keyword evidence="2" id="KW-1185">Reference proteome</keyword>
<proteinExistence type="predicted"/>
<reference evidence="2" key="1">
    <citation type="submission" date="2018-05" db="EMBL/GenBank/DDBJ databases">
        <title>Leptospira yasudae sp. nov. and Leptospira stimsonii sp. nov., two pathogenic species of the genus Leptospira isolated from environmental sources.</title>
        <authorList>
            <person name="Casanovas-Massana A."/>
            <person name="Hamond C."/>
            <person name="Santos L.A."/>
            <person name="Hacker K.P."/>
            <person name="Balassiano I."/>
            <person name="Medeiros M.A."/>
            <person name="Reis M.G."/>
            <person name="Ko A.I."/>
            <person name="Wunder E.A."/>
        </authorList>
    </citation>
    <scope>NUCLEOTIDE SEQUENCE [LARGE SCALE GENOMIC DNA]</scope>
    <source>
        <strain evidence="2">B21</strain>
    </source>
</reference>
<dbReference type="Proteomes" id="UP000285569">
    <property type="component" value="Unassembled WGS sequence"/>
</dbReference>
<reference evidence="1 2" key="2">
    <citation type="journal article" date="2020" name="Int. J. Syst. Evol. Microbiol.">
        <title>Leptospira yasudae sp. nov. and Leptospira stimsonii sp. nov., two new species of the pathogenic group isolated from environmental sources.</title>
        <authorList>
            <person name="Casanovas-Massana A."/>
            <person name="Hamond C."/>
            <person name="Santos L.A."/>
            <person name="de Oliveira D."/>
            <person name="Hacker K.P."/>
            <person name="Balassiano I."/>
            <person name="Costa F."/>
            <person name="Medeiros M.A."/>
            <person name="Reis M.G."/>
            <person name="Ko A.I."/>
            <person name="Wunder E.A."/>
        </authorList>
    </citation>
    <scope>NUCLEOTIDE SEQUENCE [LARGE SCALE GENOMIC DNA]</scope>
    <source>
        <strain evidence="1 2">B21</strain>
    </source>
</reference>
<sequence>MGTRPNRFFWPFCCFYVKIKKVRSGENKEEFRLTIRASILRQGIESEGGREFGIISANRNEEYSKNRIYFFETGV</sequence>
<protein>
    <submittedName>
        <fullName evidence="1">Uncharacterized protein</fullName>
    </submittedName>
</protein>
<gene>
    <name evidence="1" type="ORF">DLM77_18445</name>
</gene>
<name>A0ABX9LYR4_9LEPT</name>
<dbReference type="EMBL" id="QHCR01000009">
    <property type="protein sequence ID" value="RHX78047.1"/>
    <property type="molecule type" value="Genomic_DNA"/>
</dbReference>
<organism evidence="1 2">
    <name type="scientific">Leptospira yasudae</name>
    <dbReference type="NCBI Taxonomy" id="2202201"/>
    <lineage>
        <taxon>Bacteria</taxon>
        <taxon>Pseudomonadati</taxon>
        <taxon>Spirochaetota</taxon>
        <taxon>Spirochaetia</taxon>
        <taxon>Leptospirales</taxon>
        <taxon>Leptospiraceae</taxon>
        <taxon>Leptospira</taxon>
    </lineage>
</organism>